<keyword evidence="2" id="KW-0863">Zinc-finger</keyword>
<feature type="compositionally biased region" description="Low complexity" evidence="3">
    <location>
        <begin position="59"/>
        <end position="75"/>
    </location>
</feature>
<dbReference type="GO" id="GO:0006397">
    <property type="term" value="P:mRNA processing"/>
    <property type="evidence" value="ECO:0007669"/>
    <property type="project" value="UniProtKB-KW"/>
</dbReference>
<sequence length="397" mass="43858">MEPEPSPTALLEAITALTATVGSLQDQIRAQSQQITKLRAICKETADLLGDKDQGAPRTQPGPLTGPVTPPTHTGGEAHTPGTVRPGLKAPFRPSRGTGFDSEEEEEPRRAPKKEPMGTPKRSLSSLTPFNSGSSVKRPKMELPDPYKGDTRGRKATQWLDWMMLWVALHRDQFDKEEQMVMWILYHMTEKAADWALPLIGAIIKGKGNLPTTIPALTAKFKEAFADPDAKQAAARKIAALTQTTTTSEYVTEFRNLMAELDWNTEAYIAQFTRGLHWKVKELLSTKDNIPDNDLEAIFAALVKIDNTCWENKENRPKKAPTKAPVTATTSTSTTTTRVRLSKDPNYVTPEERDCRRASGLCVKCGQKGHGIKQCPNGWKAAIKEAAKIGQEESEKE</sequence>
<keyword evidence="1" id="KW-0507">mRNA processing</keyword>
<comment type="caution">
    <text evidence="5">The sequence shown here is derived from an EMBL/GenBank/DDBJ whole genome shotgun (WGS) entry which is preliminary data.</text>
</comment>
<dbReference type="Pfam" id="PF03732">
    <property type="entry name" value="Retrotrans_gag"/>
    <property type="match status" value="1"/>
</dbReference>
<keyword evidence="2" id="KW-0479">Metal-binding</keyword>
<evidence type="ECO:0000256" key="2">
    <source>
        <dbReference type="PROSITE-ProRule" id="PRU00047"/>
    </source>
</evidence>
<dbReference type="SUPFAM" id="SSF57756">
    <property type="entry name" value="Retrovirus zinc finger-like domains"/>
    <property type="match status" value="1"/>
</dbReference>
<feature type="compositionally biased region" description="Basic and acidic residues" evidence="3">
    <location>
        <begin position="107"/>
        <end position="116"/>
    </location>
</feature>
<dbReference type="PROSITE" id="PS50158">
    <property type="entry name" value="ZF_CCHC"/>
    <property type="match status" value="1"/>
</dbReference>
<protein>
    <recommendedName>
        <fullName evidence="4">CCHC-type domain-containing protein</fullName>
    </recommendedName>
</protein>
<dbReference type="Proteomes" id="UP000650582">
    <property type="component" value="Unassembled WGS sequence"/>
</dbReference>
<dbReference type="InterPro" id="IPR036875">
    <property type="entry name" value="Znf_CCHC_sf"/>
</dbReference>
<dbReference type="InterPro" id="IPR032567">
    <property type="entry name" value="RTL1-rel"/>
</dbReference>
<evidence type="ECO:0000256" key="1">
    <source>
        <dbReference type="ARBA" id="ARBA00022664"/>
    </source>
</evidence>
<gene>
    <name evidence="5" type="ORF">RHS04_06138</name>
</gene>
<feature type="region of interest" description="Disordered" evidence="3">
    <location>
        <begin position="49"/>
        <end position="151"/>
    </location>
</feature>
<dbReference type="PANTHER" id="PTHR15503">
    <property type="entry name" value="LDOC1 RELATED"/>
    <property type="match status" value="1"/>
</dbReference>
<organism evidence="5 6">
    <name type="scientific">Rhizoctonia solani</name>
    <dbReference type="NCBI Taxonomy" id="456999"/>
    <lineage>
        <taxon>Eukaryota</taxon>
        <taxon>Fungi</taxon>
        <taxon>Dikarya</taxon>
        <taxon>Basidiomycota</taxon>
        <taxon>Agaricomycotina</taxon>
        <taxon>Agaricomycetes</taxon>
        <taxon>Cantharellales</taxon>
        <taxon>Ceratobasidiaceae</taxon>
        <taxon>Rhizoctonia</taxon>
    </lineage>
</organism>
<dbReference type="InterPro" id="IPR001878">
    <property type="entry name" value="Znf_CCHC"/>
</dbReference>
<evidence type="ECO:0000313" key="5">
    <source>
        <dbReference type="EMBL" id="KAF8677638.1"/>
    </source>
</evidence>
<dbReference type="PANTHER" id="PTHR15503:SF22">
    <property type="entry name" value="TRANSPOSON TY3-I GAG POLYPROTEIN"/>
    <property type="match status" value="1"/>
</dbReference>
<evidence type="ECO:0000259" key="4">
    <source>
        <dbReference type="PROSITE" id="PS50158"/>
    </source>
</evidence>
<dbReference type="GO" id="GO:0003676">
    <property type="term" value="F:nucleic acid binding"/>
    <property type="evidence" value="ECO:0007669"/>
    <property type="project" value="InterPro"/>
</dbReference>
<feature type="region of interest" description="Disordered" evidence="3">
    <location>
        <begin position="314"/>
        <end position="338"/>
    </location>
</feature>
<feature type="domain" description="CCHC-type" evidence="4">
    <location>
        <begin position="362"/>
        <end position="377"/>
    </location>
</feature>
<dbReference type="EMBL" id="JACYCC010000040">
    <property type="protein sequence ID" value="KAF8677638.1"/>
    <property type="molecule type" value="Genomic_DNA"/>
</dbReference>
<dbReference type="InterPro" id="IPR005162">
    <property type="entry name" value="Retrotrans_gag_dom"/>
</dbReference>
<accession>A0A8H7LJ26</accession>
<keyword evidence="2" id="KW-0862">Zinc</keyword>
<reference evidence="5" key="1">
    <citation type="submission" date="2020-09" db="EMBL/GenBank/DDBJ databases">
        <title>Comparative genome analyses of four rice-infecting Rhizoctonia solani isolates reveal extensive enrichment of homogalacturonan modification genes.</title>
        <authorList>
            <person name="Lee D.-Y."/>
            <person name="Jeon J."/>
            <person name="Kim K.-T."/>
            <person name="Cheong K."/>
            <person name="Song H."/>
            <person name="Choi G."/>
            <person name="Ko J."/>
            <person name="Opiyo S.O."/>
            <person name="Zuo S."/>
            <person name="Madhav S."/>
            <person name="Lee Y.-H."/>
            <person name="Wang G.-L."/>
        </authorList>
    </citation>
    <scope>NUCLEOTIDE SEQUENCE</scope>
    <source>
        <strain evidence="5">AG1-IA YN-7</strain>
    </source>
</reference>
<feature type="compositionally biased region" description="Basic and acidic residues" evidence="3">
    <location>
        <begin position="139"/>
        <end position="151"/>
    </location>
</feature>
<feature type="compositionally biased region" description="Low complexity" evidence="3">
    <location>
        <begin position="322"/>
        <end position="338"/>
    </location>
</feature>
<proteinExistence type="predicted"/>
<evidence type="ECO:0000313" key="6">
    <source>
        <dbReference type="Proteomes" id="UP000650582"/>
    </source>
</evidence>
<name>A0A8H7LJ26_9AGAM</name>
<dbReference type="GO" id="GO:0008270">
    <property type="term" value="F:zinc ion binding"/>
    <property type="evidence" value="ECO:0007669"/>
    <property type="project" value="UniProtKB-KW"/>
</dbReference>
<feature type="compositionally biased region" description="Polar residues" evidence="3">
    <location>
        <begin position="122"/>
        <end position="135"/>
    </location>
</feature>
<evidence type="ECO:0000256" key="3">
    <source>
        <dbReference type="SAM" id="MobiDB-lite"/>
    </source>
</evidence>
<dbReference type="AlphaFoldDB" id="A0A8H7LJ26"/>